<dbReference type="InterPro" id="IPR029017">
    <property type="entry name" value="Enolase-like_N"/>
</dbReference>
<dbReference type="InterPro" id="IPR010197">
    <property type="entry name" value="OSBS/NAAAR"/>
</dbReference>
<keyword evidence="3" id="KW-0460">Magnesium</keyword>
<dbReference type="SFLD" id="SFLDF00009">
    <property type="entry name" value="o-succinylbenzoate_synthase"/>
    <property type="match status" value="1"/>
</dbReference>
<dbReference type="CDD" id="cd03317">
    <property type="entry name" value="NAAAR"/>
    <property type="match status" value="1"/>
</dbReference>
<dbReference type="Proteomes" id="UP000199309">
    <property type="component" value="Unassembled WGS sequence"/>
</dbReference>
<dbReference type="Gene3D" id="3.30.390.10">
    <property type="entry name" value="Enolase-like, N-terminal domain"/>
    <property type="match status" value="1"/>
</dbReference>
<dbReference type="SMART" id="SM00922">
    <property type="entry name" value="MR_MLE"/>
    <property type="match status" value="1"/>
</dbReference>
<dbReference type="STRING" id="349095.SAMN05660299_02660"/>
<accession>A0A1H0B3R5</accession>
<dbReference type="Pfam" id="PF13378">
    <property type="entry name" value="MR_MLE_C"/>
    <property type="match status" value="1"/>
</dbReference>
<dbReference type="GO" id="GO:0046872">
    <property type="term" value="F:metal ion binding"/>
    <property type="evidence" value="ECO:0007669"/>
    <property type="project" value="UniProtKB-KW"/>
</dbReference>
<evidence type="ECO:0000259" key="7">
    <source>
        <dbReference type="SMART" id="SM00922"/>
    </source>
</evidence>
<evidence type="ECO:0000256" key="6">
    <source>
        <dbReference type="NCBIfam" id="TIGR01928"/>
    </source>
</evidence>
<dbReference type="InterPro" id="IPR013341">
    <property type="entry name" value="Mandelate_racemase_N_dom"/>
</dbReference>
<dbReference type="InterPro" id="IPR036849">
    <property type="entry name" value="Enolase-like_C_sf"/>
</dbReference>
<keyword evidence="4" id="KW-0456">Lyase</keyword>
<name>A0A1H0B3R5_9FIRM</name>
<evidence type="ECO:0000256" key="5">
    <source>
        <dbReference type="ARBA" id="ARBA00029491"/>
    </source>
</evidence>
<dbReference type="UniPathway" id="UPA01057">
    <property type="reaction ID" value="UER00165"/>
</dbReference>
<dbReference type="NCBIfam" id="TIGR01928">
    <property type="entry name" value="menC_lowGC_arch"/>
    <property type="match status" value="1"/>
</dbReference>
<dbReference type="GO" id="GO:0043748">
    <property type="term" value="F:O-succinylbenzoate synthase activity"/>
    <property type="evidence" value="ECO:0007669"/>
    <property type="project" value="UniProtKB-EC"/>
</dbReference>
<dbReference type="EC" id="4.2.1.113" evidence="5 6"/>
<dbReference type="OrthoDB" id="9774531at2"/>
<dbReference type="SUPFAM" id="SSF51604">
    <property type="entry name" value="Enolase C-terminal domain-like"/>
    <property type="match status" value="1"/>
</dbReference>
<dbReference type="UniPathway" id="UPA00079"/>
<dbReference type="GO" id="GO:0009234">
    <property type="term" value="P:menaquinone biosynthetic process"/>
    <property type="evidence" value="ECO:0007669"/>
    <property type="project" value="UniProtKB-UniRule"/>
</dbReference>
<dbReference type="SFLD" id="SFLDG00180">
    <property type="entry name" value="muconate_cycloisomerase"/>
    <property type="match status" value="1"/>
</dbReference>
<keyword evidence="2" id="KW-0479">Metal-binding</keyword>
<protein>
    <recommendedName>
        <fullName evidence="5 6">o-succinylbenzoate synthase</fullName>
        <ecNumber evidence="5 6">4.2.1.113</ecNumber>
    </recommendedName>
</protein>
<keyword evidence="9" id="KW-1185">Reference proteome</keyword>
<reference evidence="8 9" key="1">
    <citation type="submission" date="2016-10" db="EMBL/GenBank/DDBJ databases">
        <authorList>
            <person name="de Groot N.N."/>
        </authorList>
    </citation>
    <scope>NUCLEOTIDE SEQUENCE [LARGE SCALE GENOMIC DNA]</scope>
    <source>
        <strain evidence="8 9">DSM 16981</strain>
    </source>
</reference>
<dbReference type="AlphaFoldDB" id="A0A1H0B3R5"/>
<evidence type="ECO:0000256" key="2">
    <source>
        <dbReference type="ARBA" id="ARBA00022723"/>
    </source>
</evidence>
<feature type="domain" description="Mandelate racemase/muconate lactonizing enzyme C-terminal" evidence="7">
    <location>
        <begin position="143"/>
        <end position="235"/>
    </location>
</feature>
<organism evidence="8 9">
    <name type="scientific">Megasphaera paucivorans</name>
    <dbReference type="NCBI Taxonomy" id="349095"/>
    <lineage>
        <taxon>Bacteria</taxon>
        <taxon>Bacillati</taxon>
        <taxon>Bacillota</taxon>
        <taxon>Negativicutes</taxon>
        <taxon>Veillonellales</taxon>
        <taxon>Veillonellaceae</taxon>
        <taxon>Megasphaera</taxon>
    </lineage>
</organism>
<dbReference type="Gene3D" id="3.20.20.120">
    <property type="entry name" value="Enolase-like C-terminal domain"/>
    <property type="match status" value="1"/>
</dbReference>
<dbReference type="PANTHER" id="PTHR48073:SF5">
    <property type="entry name" value="O-SUCCINYLBENZOATE SYNTHASE"/>
    <property type="match status" value="1"/>
</dbReference>
<evidence type="ECO:0000256" key="1">
    <source>
        <dbReference type="ARBA" id="ARBA00001968"/>
    </source>
</evidence>
<evidence type="ECO:0000313" key="9">
    <source>
        <dbReference type="Proteomes" id="UP000199309"/>
    </source>
</evidence>
<dbReference type="InterPro" id="IPR013342">
    <property type="entry name" value="Mandelate_racemase_C"/>
</dbReference>
<evidence type="ECO:0000256" key="4">
    <source>
        <dbReference type="ARBA" id="ARBA00023239"/>
    </source>
</evidence>
<evidence type="ECO:0000313" key="8">
    <source>
        <dbReference type="EMBL" id="SDN39973.1"/>
    </source>
</evidence>
<dbReference type="GO" id="GO:0016854">
    <property type="term" value="F:racemase and epimerase activity"/>
    <property type="evidence" value="ECO:0007669"/>
    <property type="project" value="UniProtKB-ARBA"/>
</dbReference>
<dbReference type="PANTHER" id="PTHR48073">
    <property type="entry name" value="O-SUCCINYLBENZOATE SYNTHASE-RELATED"/>
    <property type="match status" value="1"/>
</dbReference>
<sequence>MKIKKIILRKMYQDMKSGFRTSFGITTRKKFSMIEIHTTEGIGYGDCSALDKPWYNEETRDGAFEVIKNFLAPALLEYNHIPTPEVFFNDTSWIRRNRMARSAVDCALWDLYAQEQGLSLSKALGGTRNEVETGVSLGIEKTPDDLCRTIEKYLRHGYRRIKCKIKPGYDVTYIEKVRKEFGDIMLMVDANSAYTLADIDIFKELDQYDLLMIEQPLASDDIVDHRHLQKILKTRICLDESIDSAEDARKAIELGSCRTINIKIARVGGLTEAKRIHDICTKNNVPVWCGGMLDTGIARSFNIAIASLPNYRFPNDIPASDRYWLYDLVVPSTTINSHAMIHVPTKPGLGFSPISEIVDLFTEKKVELTR</sequence>
<evidence type="ECO:0000256" key="3">
    <source>
        <dbReference type="ARBA" id="ARBA00022842"/>
    </source>
</evidence>
<gene>
    <name evidence="8" type="ORF">SAMN05660299_02660</name>
</gene>
<dbReference type="EMBL" id="FNHQ01000045">
    <property type="protein sequence ID" value="SDN39973.1"/>
    <property type="molecule type" value="Genomic_DNA"/>
</dbReference>
<dbReference type="SUPFAM" id="SSF54826">
    <property type="entry name" value="Enolase N-terminal domain-like"/>
    <property type="match status" value="1"/>
</dbReference>
<dbReference type="InterPro" id="IPR029065">
    <property type="entry name" value="Enolase_C-like"/>
</dbReference>
<dbReference type="SFLD" id="SFLDS00001">
    <property type="entry name" value="Enolase"/>
    <property type="match status" value="1"/>
</dbReference>
<dbReference type="Pfam" id="PF02746">
    <property type="entry name" value="MR_MLE_N"/>
    <property type="match status" value="1"/>
</dbReference>
<proteinExistence type="predicted"/>
<comment type="cofactor">
    <cofactor evidence="1">
        <name>a divalent metal cation</name>
        <dbReference type="ChEBI" id="CHEBI:60240"/>
    </cofactor>
</comment>
<dbReference type="RefSeq" id="WP_091652861.1">
    <property type="nucleotide sequence ID" value="NZ_FNHQ01000045.1"/>
</dbReference>